<reference evidence="3" key="1">
    <citation type="journal article" date="2018" name="Front. Microbiol.">
        <title>Genome-Based Analysis Reveals the Taxonomy and Diversity of the Family Idiomarinaceae.</title>
        <authorList>
            <person name="Liu Y."/>
            <person name="Lai Q."/>
            <person name="Shao Z."/>
        </authorList>
    </citation>
    <scope>NUCLEOTIDE SEQUENCE [LARGE SCALE GENOMIC DNA]</scope>
    <source>
        <strain evidence="3">SW15</strain>
    </source>
</reference>
<protein>
    <submittedName>
        <fullName evidence="2">Lysophospholipase</fullName>
    </submittedName>
</protein>
<accession>A0A432XC54</accession>
<proteinExistence type="predicted"/>
<evidence type="ECO:0000313" key="3">
    <source>
        <dbReference type="Proteomes" id="UP000286678"/>
    </source>
</evidence>
<dbReference type="InterPro" id="IPR051044">
    <property type="entry name" value="MAG_DAG_Lipase"/>
</dbReference>
<dbReference type="InterPro" id="IPR022742">
    <property type="entry name" value="Hydrolase_4"/>
</dbReference>
<dbReference type="OrthoDB" id="9788260at2"/>
<keyword evidence="3" id="KW-1185">Reference proteome</keyword>
<dbReference type="InterPro" id="IPR029058">
    <property type="entry name" value="AB_hydrolase_fold"/>
</dbReference>
<feature type="domain" description="Serine aminopeptidase S33" evidence="1">
    <location>
        <begin position="60"/>
        <end position="325"/>
    </location>
</feature>
<evidence type="ECO:0000313" key="2">
    <source>
        <dbReference type="EMBL" id="RUO46313.1"/>
    </source>
</evidence>
<organism evidence="2 3">
    <name type="scientific">Pseudidiomarina aquimaris</name>
    <dbReference type="NCBI Taxonomy" id="641841"/>
    <lineage>
        <taxon>Bacteria</taxon>
        <taxon>Pseudomonadati</taxon>
        <taxon>Pseudomonadota</taxon>
        <taxon>Gammaproteobacteria</taxon>
        <taxon>Alteromonadales</taxon>
        <taxon>Idiomarinaceae</taxon>
        <taxon>Pseudidiomarina</taxon>
    </lineage>
</organism>
<dbReference type="PANTHER" id="PTHR11614">
    <property type="entry name" value="PHOSPHOLIPASE-RELATED"/>
    <property type="match status" value="1"/>
</dbReference>
<comment type="caution">
    <text evidence="2">The sequence shown here is derived from an EMBL/GenBank/DDBJ whole genome shotgun (WGS) entry which is preliminary data.</text>
</comment>
<dbReference type="Proteomes" id="UP000286678">
    <property type="component" value="Unassembled WGS sequence"/>
</dbReference>
<evidence type="ECO:0000259" key="1">
    <source>
        <dbReference type="Pfam" id="PF12146"/>
    </source>
</evidence>
<dbReference type="Pfam" id="PF12146">
    <property type="entry name" value="Hydrolase_4"/>
    <property type="match status" value="1"/>
</dbReference>
<dbReference type="AlphaFoldDB" id="A0A432XC54"/>
<dbReference type="SUPFAM" id="SSF53474">
    <property type="entry name" value="alpha/beta-Hydrolases"/>
    <property type="match status" value="1"/>
</dbReference>
<name>A0A432XC54_9GAMM</name>
<gene>
    <name evidence="2" type="ORF">CWE21_11160</name>
</gene>
<sequence length="343" mass="38495">MSEIDLVTALGEKPSDDNKSAWQAFFNDTIMPFWRQHVQMHDMERPHHVTLRYFHIFPKNAKAVVLLSPGRIEGAIKYPELVWELAQLGYATAIVDHRGQGYSDRLGAHEHNGHVDRFDDFVDDFAAFTRATEAAVKEHYGQALPLQLVAHSMGGAIAALYLARYPHKVKNAVLCSPMFGIQTGKIPHWLAASFAHAGAALNNLLMPKRPWFIIGTGEYVEVPFAQNELSQSLARYQTFRQLYQQHPEVKLGGPSFRWVSQALSASRRAIAEAADIHIPVLVLQAGSDSVVDPRGQAEFVCALSHPKSRLEIIPGARHELFIEADAYRQPTLQQTLAWFQESR</sequence>
<dbReference type="Gene3D" id="3.40.50.1820">
    <property type="entry name" value="alpha/beta hydrolase"/>
    <property type="match status" value="1"/>
</dbReference>
<dbReference type="RefSeq" id="WP_126834530.1">
    <property type="nucleotide sequence ID" value="NZ_PIPT01000009.1"/>
</dbReference>
<dbReference type="EMBL" id="PIPT01000009">
    <property type="protein sequence ID" value="RUO46313.1"/>
    <property type="molecule type" value="Genomic_DNA"/>
</dbReference>